<feature type="non-terminal residue" evidence="2">
    <location>
        <position position="202"/>
    </location>
</feature>
<dbReference type="RefSeq" id="XP_002775740.1">
    <property type="nucleotide sequence ID" value="XM_002775694.1"/>
</dbReference>
<gene>
    <name evidence="2" type="ORF">Pmar_PMAR001717</name>
</gene>
<evidence type="ECO:0000313" key="3">
    <source>
        <dbReference type="Proteomes" id="UP000007800"/>
    </source>
</evidence>
<dbReference type="Gene3D" id="1.20.1250.20">
    <property type="entry name" value="MFS general substrate transporter like domains"/>
    <property type="match status" value="1"/>
</dbReference>
<keyword evidence="1" id="KW-1133">Transmembrane helix</keyword>
<organism evidence="3">
    <name type="scientific">Perkinsus marinus (strain ATCC 50983 / TXsc)</name>
    <dbReference type="NCBI Taxonomy" id="423536"/>
    <lineage>
        <taxon>Eukaryota</taxon>
        <taxon>Sar</taxon>
        <taxon>Alveolata</taxon>
        <taxon>Perkinsozoa</taxon>
        <taxon>Perkinsea</taxon>
        <taxon>Perkinsida</taxon>
        <taxon>Perkinsidae</taxon>
        <taxon>Perkinsus</taxon>
    </lineage>
</organism>
<feature type="transmembrane region" description="Helical" evidence="1">
    <location>
        <begin position="121"/>
        <end position="145"/>
    </location>
</feature>
<feature type="transmembrane region" description="Helical" evidence="1">
    <location>
        <begin position="35"/>
        <end position="52"/>
    </location>
</feature>
<dbReference type="SUPFAM" id="SSF103473">
    <property type="entry name" value="MFS general substrate transporter"/>
    <property type="match status" value="1"/>
</dbReference>
<name>C5L6T6_PERM5</name>
<feature type="transmembrane region" description="Helical" evidence="1">
    <location>
        <begin position="179"/>
        <end position="201"/>
    </location>
</feature>
<protein>
    <submittedName>
        <fullName evidence="2">Uncharacterized protein</fullName>
    </submittedName>
</protein>
<proteinExistence type="predicted"/>
<reference evidence="2 3" key="1">
    <citation type="submission" date="2008-07" db="EMBL/GenBank/DDBJ databases">
        <authorList>
            <person name="El-Sayed N."/>
            <person name="Caler E."/>
            <person name="Inman J."/>
            <person name="Amedeo P."/>
            <person name="Hass B."/>
            <person name="Wortman J."/>
        </authorList>
    </citation>
    <scope>NUCLEOTIDE SEQUENCE [LARGE SCALE GENOMIC DNA]</scope>
    <source>
        <strain evidence="3">ATCC 50983 / TXsc</strain>
    </source>
</reference>
<evidence type="ECO:0000256" key="1">
    <source>
        <dbReference type="SAM" id="Phobius"/>
    </source>
</evidence>
<feature type="transmembrane region" description="Helical" evidence="1">
    <location>
        <begin position="157"/>
        <end position="173"/>
    </location>
</feature>
<evidence type="ECO:0000313" key="2">
    <source>
        <dbReference type="EMBL" id="EER07556.1"/>
    </source>
</evidence>
<dbReference type="OMA" id="WKAIVLW"/>
<dbReference type="InterPro" id="IPR036259">
    <property type="entry name" value="MFS_trans_sf"/>
</dbReference>
<feature type="transmembrane region" description="Helical" evidence="1">
    <location>
        <begin position="90"/>
        <end position="115"/>
    </location>
</feature>
<dbReference type="GeneID" id="9041796"/>
<accession>C5L6T6</accession>
<dbReference type="Proteomes" id="UP000007800">
    <property type="component" value="Unassembled WGS sequence"/>
</dbReference>
<keyword evidence="1" id="KW-0472">Membrane</keyword>
<dbReference type="InParanoid" id="C5L6T6"/>
<sequence length="202" mass="21371">MSFVPIVSSVSAFAGPVLGGIVVQVDQSAPLNPAYAGLAIDFASFVLVLLFMRKSPRDVRLHLCITTSQTANKPSSEPFKTVAPLVEWKAIVLWFLVCAVSIGGTQQWSVLLVTIQKELGLSSLVLGSISGWCGLMIITGQLLVLPFLSHRLKFSEGAVVVFGFALAPSIIILCFVTNLWATIAVGSLLSLGVPLGITMGLS</sequence>
<dbReference type="AlphaFoldDB" id="C5L6T6"/>
<dbReference type="EMBL" id="GG679847">
    <property type="protein sequence ID" value="EER07556.1"/>
    <property type="molecule type" value="Genomic_DNA"/>
</dbReference>
<keyword evidence="1" id="KW-0812">Transmembrane</keyword>
<keyword evidence="3" id="KW-1185">Reference proteome</keyword>